<evidence type="ECO:0000313" key="2">
    <source>
        <dbReference type="Proteomes" id="UP000765845"/>
    </source>
</evidence>
<reference evidence="1 2" key="1">
    <citation type="submission" date="2020-04" db="EMBL/GenBank/DDBJ databases">
        <authorList>
            <person name="Yoon J."/>
        </authorList>
    </citation>
    <scope>NUCLEOTIDE SEQUENCE [LARGE SCALE GENOMIC DNA]</scope>
    <source>
        <strain evidence="1 2">KMU-166</strain>
    </source>
</reference>
<accession>A0ABX1GIE6</accession>
<sequence>MTPQAMENLTATMVSLASGWFEDHLYRYLERLEDNFRRRALTCDDDTEQAALLKQQKAVKSGQDDAFRQFIRQLQQNIGHSRGVNASHPQLLLIQQRVDQLGNETVSATVNRLCHAISPVSLLAGFQHMLPTLKLDKEHHSQSLALFNVLILKQVPALYTMLLRQVPRSSEELRPSIDAWINHIEQQLAQDKLSPSQRALNELRLRRLQTRRQLEPANTTDSAPVTDDQLIHEATAIFYRHGAKRRQLPPSVLASLNTLQTHACGVALAERELFLNPLHPVRQISHQLVSSAERWEQAEASHQQVFDSELKQIARLVSKSPPSTALFCELQDRIDRCCQQLVQSARVNDRRKTHSEAGKRRITRLRRKVHGLIDRKTHNVDLPASIDNLLYGPVTTILLYHWLRHGSNSDGLRRNLQLVDDILWYITPHQDWALLRRAKLMSADLERNLLEGLERINVDPQSARSIVNELHQLRLLASGMSKVNTHNKSL</sequence>
<name>A0ABX1GIE6_9GAMM</name>
<organism evidence="1 2">
    <name type="scientific">Spongiibacter thalassae</name>
    <dbReference type="NCBI Taxonomy" id="2721624"/>
    <lineage>
        <taxon>Bacteria</taxon>
        <taxon>Pseudomonadati</taxon>
        <taxon>Pseudomonadota</taxon>
        <taxon>Gammaproteobacteria</taxon>
        <taxon>Cellvibrionales</taxon>
        <taxon>Spongiibacteraceae</taxon>
        <taxon>Spongiibacter</taxon>
    </lineage>
</organism>
<evidence type="ECO:0000313" key="1">
    <source>
        <dbReference type="EMBL" id="NKI18958.1"/>
    </source>
</evidence>
<dbReference type="Pfam" id="PF07793">
    <property type="entry name" value="DUF1631"/>
    <property type="match status" value="1"/>
</dbReference>
<keyword evidence="2" id="KW-1185">Reference proteome</keyword>
<dbReference type="InterPro" id="IPR012434">
    <property type="entry name" value="DUF1631"/>
</dbReference>
<dbReference type="Proteomes" id="UP000765845">
    <property type="component" value="Unassembled WGS sequence"/>
</dbReference>
<dbReference type="EMBL" id="JAAWWK010000006">
    <property type="protein sequence ID" value="NKI18958.1"/>
    <property type="molecule type" value="Genomic_DNA"/>
</dbReference>
<proteinExistence type="predicted"/>
<comment type="caution">
    <text evidence="1">The sequence shown here is derived from an EMBL/GenBank/DDBJ whole genome shotgun (WGS) entry which is preliminary data.</text>
</comment>
<gene>
    <name evidence="1" type="ORF">HCU74_16240</name>
</gene>
<protein>
    <submittedName>
        <fullName evidence="1">DUF1631 domain-containing protein</fullName>
    </submittedName>
</protein>
<dbReference type="RefSeq" id="WP_168451473.1">
    <property type="nucleotide sequence ID" value="NZ_JAAWWK010000006.1"/>
</dbReference>